<proteinExistence type="inferred from homology"/>
<name>A0AAW0YX54_9TREE</name>
<evidence type="ECO:0000256" key="2">
    <source>
        <dbReference type="ARBA" id="ARBA00008231"/>
    </source>
</evidence>
<evidence type="ECO:0008006" key="8">
    <source>
        <dbReference type="Google" id="ProtNLM"/>
    </source>
</evidence>
<keyword evidence="5" id="KW-0143">Chaperone</keyword>
<comment type="caution">
    <text evidence="6">The sequence shown here is derived from an EMBL/GenBank/DDBJ whole genome shotgun (WGS) entry which is preliminary data.</text>
</comment>
<dbReference type="GO" id="GO:0033615">
    <property type="term" value="P:mitochondrial proton-transporting ATP synthase complex assembly"/>
    <property type="evidence" value="ECO:0007669"/>
    <property type="project" value="TreeGrafter"/>
</dbReference>
<keyword evidence="3" id="KW-0809">Transit peptide</keyword>
<evidence type="ECO:0000256" key="1">
    <source>
        <dbReference type="ARBA" id="ARBA00004173"/>
    </source>
</evidence>
<evidence type="ECO:0000256" key="3">
    <source>
        <dbReference type="ARBA" id="ARBA00022946"/>
    </source>
</evidence>
<evidence type="ECO:0000313" key="6">
    <source>
        <dbReference type="EMBL" id="KAK8850614.1"/>
    </source>
</evidence>
<dbReference type="Pfam" id="PF07542">
    <property type="entry name" value="ATP12"/>
    <property type="match status" value="1"/>
</dbReference>
<dbReference type="PANTHER" id="PTHR21013:SF10">
    <property type="entry name" value="ATP SYNTHASE MITOCHONDRIAL F1 COMPLEX ASSEMBLY FACTOR 2"/>
    <property type="match status" value="1"/>
</dbReference>
<dbReference type="InterPro" id="IPR011419">
    <property type="entry name" value="ATP12_ATP_synth-F1-assembly"/>
</dbReference>
<dbReference type="AlphaFoldDB" id="A0AAW0YX54"/>
<dbReference type="Proteomes" id="UP001388673">
    <property type="component" value="Unassembled WGS sequence"/>
</dbReference>
<dbReference type="PANTHER" id="PTHR21013">
    <property type="entry name" value="ATP SYNTHASE MITOCHONDRIAL F1 COMPLEX ASSEMBLY FACTOR 2/ATP12 PROTEIN, MITOCHONDRIAL PRECURSOR"/>
    <property type="match status" value="1"/>
</dbReference>
<evidence type="ECO:0000256" key="5">
    <source>
        <dbReference type="ARBA" id="ARBA00023186"/>
    </source>
</evidence>
<evidence type="ECO:0000313" key="7">
    <source>
        <dbReference type="Proteomes" id="UP001388673"/>
    </source>
</evidence>
<organism evidence="6 7">
    <name type="scientific">Kwoniella newhampshirensis</name>
    <dbReference type="NCBI Taxonomy" id="1651941"/>
    <lineage>
        <taxon>Eukaryota</taxon>
        <taxon>Fungi</taxon>
        <taxon>Dikarya</taxon>
        <taxon>Basidiomycota</taxon>
        <taxon>Agaricomycotina</taxon>
        <taxon>Tremellomycetes</taxon>
        <taxon>Tremellales</taxon>
        <taxon>Cryptococcaceae</taxon>
        <taxon>Kwoniella</taxon>
    </lineage>
</organism>
<dbReference type="RefSeq" id="XP_066802045.1">
    <property type="nucleotide sequence ID" value="XM_066947631.1"/>
</dbReference>
<comment type="subcellular location">
    <subcellularLocation>
        <location evidence="1">Mitochondrion</location>
    </subcellularLocation>
</comment>
<dbReference type="Gene3D" id="3.30.2180.10">
    <property type="entry name" value="ATP12-like"/>
    <property type="match status" value="1"/>
</dbReference>
<accession>A0AAW0YX54</accession>
<gene>
    <name evidence="6" type="ORF">IAR55_004533</name>
</gene>
<keyword evidence="7" id="KW-1185">Reference proteome</keyword>
<dbReference type="SUPFAM" id="SSF160909">
    <property type="entry name" value="ATP12-like"/>
    <property type="match status" value="1"/>
</dbReference>
<dbReference type="EMBL" id="JBCAWK010000008">
    <property type="protein sequence ID" value="KAK8850614.1"/>
    <property type="molecule type" value="Genomic_DNA"/>
</dbReference>
<reference evidence="6 7" key="1">
    <citation type="journal article" date="2024" name="bioRxiv">
        <title>Comparative genomics of Cryptococcus and Kwoniella reveals pathogenesis evolution and contrasting karyotype dynamics via intercentromeric recombination or chromosome fusion.</title>
        <authorList>
            <person name="Coelho M.A."/>
            <person name="David-Palma M."/>
            <person name="Shea T."/>
            <person name="Bowers K."/>
            <person name="McGinley-Smith S."/>
            <person name="Mohammad A.W."/>
            <person name="Gnirke A."/>
            <person name="Yurkov A.M."/>
            <person name="Nowrousian M."/>
            <person name="Sun S."/>
            <person name="Cuomo C.A."/>
            <person name="Heitman J."/>
        </authorList>
    </citation>
    <scope>NUCLEOTIDE SEQUENCE [LARGE SCALE GENOMIC DNA]</scope>
    <source>
        <strain evidence="6 7">CBS 13917</strain>
    </source>
</reference>
<sequence length="339" mass="37805">MHFVMGRPPLCLASARRFSKKSQTCLYHFTHTPSRTSVTPSTYIDMSALARSLFRSVVTETSTSLRSARSASVGGRRSYASTPVVRAVVKDGPVLSQTNRAEVTLRRFWKTVNIKEDESGNFIINLDHRALKTPGGAKLVLPSERRLLAMLIANEWENQDEVLKQHALPVTSLASRAIDGLREGAIREGVIDTLMRYLDTDTILFPHDTPAPLVRLQQQHWAPLFTWLEETYGTRLQLAEGFMPAKQGEEVMTKLRSVLEGMDGWELAAFERAAYASKSFVIALALCQGRLTAHEAAEASHVEVRAQIELWGEVEDTHDVDYQDIRRALGSVACALIKS</sequence>
<dbReference type="GeneID" id="92181791"/>
<dbReference type="KEGG" id="kne:92181791"/>
<dbReference type="Gene3D" id="1.10.3580.10">
    <property type="entry name" value="ATP12 ATPase"/>
    <property type="match status" value="1"/>
</dbReference>
<dbReference type="InterPro" id="IPR023335">
    <property type="entry name" value="ATP12_ortho_dom_sf"/>
</dbReference>
<protein>
    <recommendedName>
        <fullName evidence="8">ATP synthase mitochondrial F1 complex assembly factor 2</fullName>
    </recommendedName>
</protein>
<evidence type="ECO:0000256" key="4">
    <source>
        <dbReference type="ARBA" id="ARBA00023128"/>
    </source>
</evidence>
<keyword evidence="4" id="KW-0496">Mitochondrion</keyword>
<dbReference type="GO" id="GO:0005739">
    <property type="term" value="C:mitochondrion"/>
    <property type="evidence" value="ECO:0007669"/>
    <property type="project" value="UniProtKB-SubCell"/>
</dbReference>
<comment type="similarity">
    <text evidence="2">Belongs to the ATP12 family.</text>
</comment>
<dbReference type="InterPro" id="IPR042272">
    <property type="entry name" value="ATP12_ATP_synth-F1-assembly_N"/>
</dbReference>